<dbReference type="GO" id="GO:0000380">
    <property type="term" value="P:alternative mRNA splicing, via spliceosome"/>
    <property type="evidence" value="ECO:0007669"/>
    <property type="project" value="TreeGrafter"/>
</dbReference>
<name>A0A7J6PHH7_PEROL</name>
<dbReference type="InterPro" id="IPR043136">
    <property type="entry name" value="B30.2/SPRY_sf"/>
</dbReference>
<feature type="compositionally biased region" description="Low complexity" evidence="1">
    <location>
        <begin position="964"/>
        <end position="980"/>
    </location>
</feature>
<proteinExistence type="predicted"/>
<dbReference type="PANTHER" id="PTHR12381:SF56">
    <property type="entry name" value="B30.2_SPRY DOMAIN-CONTAINING PROTEIN-RELATED"/>
    <property type="match status" value="1"/>
</dbReference>
<accession>A0A7J6PHH7</accession>
<feature type="compositionally biased region" description="Basic and acidic residues" evidence="1">
    <location>
        <begin position="521"/>
        <end position="558"/>
    </location>
</feature>
<gene>
    <name evidence="2" type="ORF">FOZ60_003677</name>
</gene>
<feature type="compositionally biased region" description="Low complexity" evidence="1">
    <location>
        <begin position="894"/>
        <end position="910"/>
    </location>
</feature>
<feature type="region of interest" description="Disordered" evidence="1">
    <location>
        <begin position="964"/>
        <end position="984"/>
    </location>
</feature>
<evidence type="ECO:0000256" key="1">
    <source>
        <dbReference type="SAM" id="MobiDB-lite"/>
    </source>
</evidence>
<feature type="region of interest" description="Disordered" evidence="1">
    <location>
        <begin position="867"/>
        <end position="921"/>
    </location>
</feature>
<protein>
    <recommendedName>
        <fullName evidence="4">B30.2/SPRY domain-containing protein</fullName>
    </recommendedName>
</protein>
<dbReference type="PANTHER" id="PTHR12381">
    <property type="entry name" value="HETEROGENEOUS NUCLEAR RIBONUCLEOPROTEIN U FAMILY MEMBER"/>
    <property type="match status" value="1"/>
</dbReference>
<evidence type="ECO:0000313" key="2">
    <source>
        <dbReference type="EMBL" id="KAF4695664.1"/>
    </source>
</evidence>
<feature type="region of interest" description="Disordered" evidence="1">
    <location>
        <begin position="1"/>
        <end position="150"/>
    </location>
</feature>
<feature type="region of interest" description="Disordered" evidence="1">
    <location>
        <begin position="1094"/>
        <end position="1115"/>
    </location>
</feature>
<reference evidence="2 3" key="1">
    <citation type="submission" date="2020-04" db="EMBL/GenBank/DDBJ databases">
        <title>Perkinsus olseni comparative genomics.</title>
        <authorList>
            <person name="Bogema D.R."/>
        </authorList>
    </citation>
    <scope>NUCLEOTIDE SEQUENCE [LARGE SCALE GENOMIC DNA]</scope>
    <source>
        <strain evidence="2">00978-12</strain>
    </source>
</reference>
<dbReference type="Proteomes" id="UP000541610">
    <property type="component" value="Unassembled WGS sequence"/>
</dbReference>
<feature type="compositionally biased region" description="Pro residues" evidence="1">
    <location>
        <begin position="1104"/>
        <end position="1115"/>
    </location>
</feature>
<evidence type="ECO:0008006" key="4">
    <source>
        <dbReference type="Google" id="ProtNLM"/>
    </source>
</evidence>
<sequence length="1115" mass="122601">MTTRSSSRTAAKSKPRPDNTLTEEDDILQGLEEMNDVEDDEEEEEAVVAEVVEDVEDDVHEESPAQDEEVEERPSVQEQEASSPDIVMEESPDVEETPSGEAASSSVVEVEETTEKPASARRKQVRRPSKYTEETKPRGFVEEGDCEPVEEEERLTTECVFGPLDATLDTTFDRTGGLISSYSTEGFQYLLSGVRASVGAKPGKHALRVGFSTLDAGVILGAHEATVCFDSDGGIWEGKHRHGRGSRFSLNETMAVVLNLDESKEHGNTISLFKNGVRAGPPVKLPEKLIGEELYPTITFKNVRVEANLGYKADDPRMTDISPFGGLLVPLPFKIRSFQQSSVNDVCINPWYTSNNDHPEAVMVIGLPDEGVFDYVDYFLKQNPHKYVELSERTMFDWLRKSGLKTLKKSGSASNDRPGHQYGVKPLDVHTGMLKQLRRFLENAHHQRSVVHVEVEKGLSEAERRKLMSDYTMKRRVAVVCVGHPDKGYLEYVQGLVRADLERKKTGKARSEWKKKMGEYTKRKEEREAQKRRESLMEAAAKARKDAAEEARQKRQEAAARAAAAKKAAEARTSGGASDAQGPVAGGQSPIGMENGTPGAVEKEEGEKEEEETEPQMPEIEVTSEEILAKMAGGGRFRKLPLPDLTKDAVTSAFLRFSLPSADEDLKPGVPVFNDIRFVWDGEEEARTYLTSWIKNHKILERVSSIKGPSEWFTKQLESWTQSKVEWRKLDRMYRDKKTAATKEGTEGQKEGEEEDVWAAEDIDNVDGEQTPLYGQFEAVDWNLLSLRFELHLLCHSFKKDVSDADVVGIHRSLLGICGAKSIDDLLDRLVTDTIMVDERGVLMAVHEVDTPFSTFVRLTEAARRRKAEVDSRSFPPSSAGRATSIDLTLQTCSRPSPSSSVTGSSGATRPRALADRPSTSSTSAAVLSATCSASTDGGATGEAVLWGQISIIAGRYKRAYPSAAPSAPAGAHQQQQQYYLPNDSPNKRYRGYGEGGAYWERGECGKGGRVVLGVPWRFLKKQCSKADGLMNSNSLCCPLSCDNVGVVVALTPAGGVVLKFSLPDGLVVVLIMVLFAGAPSSYGSSNANPSYHYRRFSGGSGPGGPPPPPPQRRY</sequence>
<evidence type="ECO:0000313" key="3">
    <source>
        <dbReference type="Proteomes" id="UP000541610"/>
    </source>
</evidence>
<dbReference type="AlphaFoldDB" id="A0A7J6PHH7"/>
<feature type="compositionally biased region" description="Low complexity" evidence="1">
    <location>
        <begin position="1"/>
        <end position="12"/>
    </location>
</feature>
<dbReference type="Gene3D" id="2.60.120.920">
    <property type="match status" value="1"/>
</dbReference>
<dbReference type="OrthoDB" id="445357at2759"/>
<feature type="compositionally biased region" description="Acidic residues" evidence="1">
    <location>
        <begin position="21"/>
        <end position="71"/>
    </location>
</feature>
<comment type="caution">
    <text evidence="2">The sequence shown here is derived from an EMBL/GenBank/DDBJ whole genome shotgun (WGS) entry which is preliminary data.</text>
</comment>
<dbReference type="EMBL" id="JABANP010000018">
    <property type="protein sequence ID" value="KAF4695664.1"/>
    <property type="molecule type" value="Genomic_DNA"/>
</dbReference>
<dbReference type="GO" id="GO:0003723">
    <property type="term" value="F:RNA binding"/>
    <property type="evidence" value="ECO:0007669"/>
    <property type="project" value="TreeGrafter"/>
</dbReference>
<feature type="region of interest" description="Disordered" evidence="1">
    <location>
        <begin position="521"/>
        <end position="618"/>
    </location>
</feature>
<feature type="compositionally biased region" description="Basic residues" evidence="1">
    <location>
        <begin position="119"/>
        <end position="129"/>
    </location>
</feature>
<feature type="compositionally biased region" description="Acidic residues" evidence="1">
    <location>
        <begin position="87"/>
        <end position="98"/>
    </location>
</feature>
<dbReference type="GO" id="GO:0005634">
    <property type="term" value="C:nucleus"/>
    <property type="evidence" value="ECO:0007669"/>
    <property type="project" value="TreeGrafter"/>
</dbReference>
<organism evidence="2 3">
    <name type="scientific">Perkinsus olseni</name>
    <name type="common">Perkinsus atlanticus</name>
    <dbReference type="NCBI Taxonomy" id="32597"/>
    <lineage>
        <taxon>Eukaryota</taxon>
        <taxon>Sar</taxon>
        <taxon>Alveolata</taxon>
        <taxon>Perkinsozoa</taxon>
        <taxon>Perkinsea</taxon>
        <taxon>Perkinsida</taxon>
        <taxon>Perkinsidae</taxon>
        <taxon>Perkinsus</taxon>
    </lineage>
</organism>
<feature type="compositionally biased region" description="Basic and acidic residues" evidence="1">
    <location>
        <begin position="130"/>
        <end position="141"/>
    </location>
</feature>